<evidence type="ECO:0000256" key="5">
    <source>
        <dbReference type="ARBA" id="ARBA00022833"/>
    </source>
</evidence>
<comment type="cofactor">
    <cofactor evidence="1">
        <name>Zn(2+)</name>
        <dbReference type="ChEBI" id="CHEBI:29105"/>
    </cofactor>
</comment>
<dbReference type="AlphaFoldDB" id="A0A174ESE7"/>
<dbReference type="RefSeq" id="WP_055152951.1">
    <property type="nucleotide sequence ID" value="NZ_CYZU01000017.1"/>
</dbReference>
<evidence type="ECO:0000256" key="2">
    <source>
        <dbReference type="ARBA" id="ARBA00006247"/>
    </source>
</evidence>
<dbReference type="InterPro" id="IPR036264">
    <property type="entry name" value="Bact_exopeptidase_dim_dom"/>
</dbReference>
<protein>
    <submittedName>
        <fullName evidence="8">Probable succinyl-diaminopimelate desuccinylase</fullName>
        <ecNumber evidence="8">3.5.1.18</ecNumber>
    </submittedName>
</protein>
<dbReference type="GO" id="GO:0046872">
    <property type="term" value="F:metal ion binding"/>
    <property type="evidence" value="ECO:0007669"/>
    <property type="project" value="UniProtKB-KW"/>
</dbReference>
<accession>A0A174ESE7</accession>
<dbReference type="GO" id="GO:0009014">
    <property type="term" value="F:succinyl-diaminopimelate desuccinylase activity"/>
    <property type="evidence" value="ECO:0007669"/>
    <property type="project" value="UniProtKB-EC"/>
</dbReference>
<evidence type="ECO:0000256" key="6">
    <source>
        <dbReference type="SAM" id="MobiDB-lite"/>
    </source>
</evidence>
<dbReference type="STRING" id="39482.ERS852491_02094"/>
<evidence type="ECO:0000256" key="3">
    <source>
        <dbReference type="ARBA" id="ARBA00022723"/>
    </source>
</evidence>
<dbReference type="Pfam" id="PF01546">
    <property type="entry name" value="Peptidase_M20"/>
    <property type="match status" value="1"/>
</dbReference>
<keyword evidence="3" id="KW-0479">Metal-binding</keyword>
<dbReference type="Proteomes" id="UP000095544">
    <property type="component" value="Unassembled WGS sequence"/>
</dbReference>
<dbReference type="Gene3D" id="3.30.70.360">
    <property type="match status" value="1"/>
</dbReference>
<dbReference type="SUPFAM" id="SSF53187">
    <property type="entry name" value="Zn-dependent exopeptidases"/>
    <property type="match status" value="1"/>
</dbReference>
<dbReference type="Gene3D" id="3.40.630.10">
    <property type="entry name" value="Zn peptidases"/>
    <property type="match status" value="2"/>
</dbReference>
<evidence type="ECO:0000256" key="1">
    <source>
        <dbReference type="ARBA" id="ARBA00001947"/>
    </source>
</evidence>
<gene>
    <name evidence="8" type="primary">dapE_2</name>
    <name evidence="8" type="ORF">ERS852491_02094</name>
</gene>
<evidence type="ECO:0000256" key="4">
    <source>
        <dbReference type="ARBA" id="ARBA00022801"/>
    </source>
</evidence>
<reference evidence="8 9" key="1">
    <citation type="submission" date="2015-09" db="EMBL/GenBank/DDBJ databases">
        <authorList>
            <consortium name="Pathogen Informatics"/>
        </authorList>
    </citation>
    <scope>NUCLEOTIDE SEQUENCE [LARGE SCALE GENOMIC DNA]</scope>
    <source>
        <strain evidence="8 9">2789STDY5834876</strain>
    </source>
</reference>
<evidence type="ECO:0000313" key="8">
    <source>
        <dbReference type="EMBL" id="CUO40227.1"/>
    </source>
</evidence>
<dbReference type="InterPro" id="IPR050072">
    <property type="entry name" value="Peptidase_M20A"/>
</dbReference>
<keyword evidence="5" id="KW-0862">Zinc</keyword>
<dbReference type="OrthoDB" id="9792335at2"/>
<feature type="region of interest" description="Disordered" evidence="6">
    <location>
        <begin position="1"/>
        <end position="28"/>
    </location>
</feature>
<proteinExistence type="inferred from homology"/>
<dbReference type="InterPro" id="IPR002933">
    <property type="entry name" value="Peptidase_M20"/>
</dbReference>
<comment type="similarity">
    <text evidence="2">Belongs to the peptidase M20A family.</text>
</comment>
<keyword evidence="4 8" id="KW-0378">Hydrolase</keyword>
<feature type="compositionally biased region" description="Basic and acidic residues" evidence="6">
    <location>
        <begin position="1"/>
        <end position="11"/>
    </location>
</feature>
<feature type="domain" description="Peptidase M20 dimerisation" evidence="7">
    <location>
        <begin position="217"/>
        <end position="321"/>
    </location>
</feature>
<name>A0A174ESE7_9FIRM</name>
<dbReference type="EMBL" id="CYZU01000017">
    <property type="protein sequence ID" value="CUO40227.1"/>
    <property type="molecule type" value="Genomic_DNA"/>
</dbReference>
<organism evidence="8 9">
    <name type="scientific">Faecalicatena contorta</name>
    <dbReference type="NCBI Taxonomy" id="39482"/>
    <lineage>
        <taxon>Bacteria</taxon>
        <taxon>Bacillati</taxon>
        <taxon>Bacillota</taxon>
        <taxon>Clostridia</taxon>
        <taxon>Lachnospirales</taxon>
        <taxon>Lachnospiraceae</taxon>
        <taxon>Faecalicatena</taxon>
    </lineage>
</organism>
<evidence type="ECO:0000259" key="7">
    <source>
        <dbReference type="Pfam" id="PF07687"/>
    </source>
</evidence>
<dbReference type="PANTHER" id="PTHR43808">
    <property type="entry name" value="ACETYLORNITHINE DEACETYLASE"/>
    <property type="match status" value="1"/>
</dbReference>
<dbReference type="EC" id="3.5.1.18" evidence="8"/>
<dbReference type="InterPro" id="IPR011650">
    <property type="entry name" value="Peptidase_M20_dimer"/>
</dbReference>
<feature type="compositionally biased region" description="Basic and acidic residues" evidence="6">
    <location>
        <begin position="18"/>
        <end position="28"/>
    </location>
</feature>
<dbReference type="PANTHER" id="PTHR43808:SF8">
    <property type="entry name" value="PEPTIDASE M20 DIMERISATION DOMAIN-CONTAINING PROTEIN"/>
    <property type="match status" value="1"/>
</dbReference>
<dbReference type="Pfam" id="PF07687">
    <property type="entry name" value="M20_dimer"/>
    <property type="match status" value="1"/>
</dbReference>
<evidence type="ECO:0000313" key="9">
    <source>
        <dbReference type="Proteomes" id="UP000095544"/>
    </source>
</evidence>
<sequence>MEEKKEIKRENSSGNKSGRQEKGAEQNREAIRKGVLRAEIIRLLTGFVEIPSVNPGDHAIDEHPVFGEKEYVRHVRKLMAEKGYYCSEQEVLPGRTNLLISTSKMPGSKPIILLQTHSDVVDAKEMEQAFCARAEQGRIRGRGSCDAKGQLCAMILALEQLREKHGNLPFDICIALCCDEEFRHRGVDEFLAWEHRDKVAAVIVGEPTELRLAAACKGSIRFRIETTGVAAHTSTPEKGVNAIYLMAEIIRIIQEKIEAQIVCRKDARCGSASIAVSLIEGGRIVNAVPDHCAIHVDRRMIPGEHWEEVYREIQSIILENLNEEDQERVVFGAPYLIDPAYGAQLPEHLESGMQEVMQKHGLETEIAGLPYGCDASKLAKWDIPVFVFGPGSIDQAHTREEYIEISQIETAAAVLKDMILRAAEEGIDEILR</sequence>
<dbReference type="SUPFAM" id="SSF55031">
    <property type="entry name" value="Bacterial exopeptidase dimerisation domain"/>
    <property type="match status" value="1"/>
</dbReference>